<evidence type="ECO:0000313" key="3">
    <source>
        <dbReference type="EnsemblMetazoa" id="MESCA006480-PA"/>
    </source>
</evidence>
<feature type="region of interest" description="Disordered" evidence="1">
    <location>
        <begin position="356"/>
        <end position="397"/>
    </location>
</feature>
<feature type="chain" id="PRO_5004577583" evidence="2">
    <location>
        <begin position="21"/>
        <end position="459"/>
    </location>
</feature>
<dbReference type="Proteomes" id="UP000015102">
    <property type="component" value="Unassembled WGS sequence"/>
</dbReference>
<sequence length="459" mass="52927">MTLKRFSCLIILLITEFSGAEIINFFNNKIYNTDEFCSLRRSRSLAIIREENNNLLSGKEKNHKDLPQLIPRAKLLNKAIIQERFGKNDSNRKQSLINQNDNEKVLMKKSFEVHKEDKNNDDKNNSSHQKKTKVISKTRLYQNQKARKGKPNQFQKNLQRYQDNSQSSAFPESTTSITDSSCSSSNQSDSECKNYLINIENNIEIKSEDIEKSEKSGVIVYDTVYLSSEESSEDQSFLAKPIIISAVEKKLKTFSDYANVNHKNILGNISYINNIETIDNQYYSLPDCDISQSLNISEKIDDNLRSSYNINFSIDQIEEEESTVTTPKNPEKESKLQIIVTNEDNEIIQKENTTVSHLNTNIQKNNPTKSEKEDTKHNSLRKQSSISRAKNSQKSIVRTQSFKTMSRPQILQIIDTKRKLKPIVNNDEGFKTEFLEKVNSVKNFWSKLNNDTQSQMKKT</sequence>
<name>T1GS32_MEGSC</name>
<dbReference type="HOGENOM" id="CLU_596266_0_0_1"/>
<keyword evidence="2" id="KW-0732">Signal</keyword>
<evidence type="ECO:0000256" key="2">
    <source>
        <dbReference type="SAM" id="SignalP"/>
    </source>
</evidence>
<proteinExistence type="predicted"/>
<dbReference type="EMBL" id="CAQQ02052156">
    <property type="status" value="NOT_ANNOTATED_CDS"/>
    <property type="molecule type" value="Genomic_DNA"/>
</dbReference>
<reference evidence="4" key="1">
    <citation type="submission" date="2013-02" db="EMBL/GenBank/DDBJ databases">
        <authorList>
            <person name="Hughes D."/>
        </authorList>
    </citation>
    <scope>NUCLEOTIDE SEQUENCE</scope>
    <source>
        <strain>Durham</strain>
        <strain evidence="4">NC isolate 2 -- Noor lab</strain>
    </source>
</reference>
<feature type="compositionally biased region" description="Low complexity" evidence="1">
    <location>
        <begin position="173"/>
        <end position="189"/>
    </location>
</feature>
<protein>
    <submittedName>
        <fullName evidence="3">Uncharacterized protein</fullName>
    </submittedName>
</protein>
<feature type="compositionally biased region" description="Polar residues" evidence="1">
    <location>
        <begin position="381"/>
        <end position="397"/>
    </location>
</feature>
<evidence type="ECO:0000313" key="4">
    <source>
        <dbReference type="Proteomes" id="UP000015102"/>
    </source>
</evidence>
<feature type="compositionally biased region" description="Basic and acidic residues" evidence="1">
    <location>
        <begin position="115"/>
        <end position="125"/>
    </location>
</feature>
<feature type="region of interest" description="Disordered" evidence="1">
    <location>
        <begin position="115"/>
        <end position="189"/>
    </location>
</feature>
<dbReference type="EnsemblMetazoa" id="MESCA006480-RA">
    <property type="protein sequence ID" value="MESCA006480-PA"/>
    <property type="gene ID" value="MESCA006480"/>
</dbReference>
<accession>T1GS32</accession>
<feature type="signal peptide" evidence="2">
    <location>
        <begin position="1"/>
        <end position="20"/>
    </location>
</feature>
<reference evidence="3" key="2">
    <citation type="submission" date="2015-06" db="UniProtKB">
        <authorList>
            <consortium name="EnsemblMetazoa"/>
        </authorList>
    </citation>
    <scope>IDENTIFICATION</scope>
</reference>
<organism evidence="3 4">
    <name type="scientific">Megaselia scalaris</name>
    <name type="common">Humpbacked fly</name>
    <name type="synonym">Phora scalaris</name>
    <dbReference type="NCBI Taxonomy" id="36166"/>
    <lineage>
        <taxon>Eukaryota</taxon>
        <taxon>Metazoa</taxon>
        <taxon>Ecdysozoa</taxon>
        <taxon>Arthropoda</taxon>
        <taxon>Hexapoda</taxon>
        <taxon>Insecta</taxon>
        <taxon>Pterygota</taxon>
        <taxon>Neoptera</taxon>
        <taxon>Endopterygota</taxon>
        <taxon>Diptera</taxon>
        <taxon>Brachycera</taxon>
        <taxon>Muscomorpha</taxon>
        <taxon>Platypezoidea</taxon>
        <taxon>Phoridae</taxon>
        <taxon>Megaseliini</taxon>
        <taxon>Megaselia</taxon>
    </lineage>
</organism>
<evidence type="ECO:0000256" key="1">
    <source>
        <dbReference type="SAM" id="MobiDB-lite"/>
    </source>
</evidence>
<keyword evidence="4" id="KW-1185">Reference proteome</keyword>
<feature type="compositionally biased region" description="Polar residues" evidence="1">
    <location>
        <begin position="356"/>
        <end position="368"/>
    </location>
</feature>
<dbReference type="AlphaFoldDB" id="T1GS32"/>
<feature type="compositionally biased region" description="Polar residues" evidence="1">
    <location>
        <begin position="152"/>
        <end position="172"/>
    </location>
</feature>